<dbReference type="STRING" id="1447872.A0A1J9QGP2"/>
<protein>
    <submittedName>
        <fullName evidence="2">Uncharacterized protein</fullName>
    </submittedName>
</protein>
<evidence type="ECO:0000313" key="2">
    <source>
        <dbReference type="EMBL" id="OJD14357.1"/>
    </source>
</evidence>
<dbReference type="EMBL" id="LGRN01000225">
    <property type="protein sequence ID" value="OJD14357.1"/>
    <property type="molecule type" value="Genomic_DNA"/>
</dbReference>
<dbReference type="OrthoDB" id="4185252at2759"/>
<reference evidence="2 3" key="1">
    <citation type="submission" date="2015-07" db="EMBL/GenBank/DDBJ databases">
        <title>Emmonsia species relationships and genome sequence.</title>
        <authorList>
            <consortium name="The Broad Institute Genomics Platform"/>
            <person name="Cuomo C.A."/>
            <person name="Munoz J.F."/>
            <person name="Imamovic A."/>
            <person name="Priest M.E."/>
            <person name="Young S."/>
            <person name="Clay O.K."/>
            <person name="McEwen J.G."/>
        </authorList>
    </citation>
    <scope>NUCLEOTIDE SEQUENCE [LARGE SCALE GENOMIC DNA]</scope>
    <source>
        <strain evidence="2 3">UAMH 9510</strain>
    </source>
</reference>
<dbReference type="VEuPathDB" id="FungiDB:AJ78_05292"/>
<evidence type="ECO:0000313" key="3">
    <source>
        <dbReference type="Proteomes" id="UP000182235"/>
    </source>
</evidence>
<proteinExistence type="predicted"/>
<sequence>MPLANFKLYEFAQPVSDCILDKKSAWEYCEVVNLNICNQLNDAFDKFSNVYLNEYDEWHDERSTHSVRMPHEFPGWQPSVERYEWRASRLQGRDDVPHTIVSSYHVTHSPASILRGELLTILRVMWWKTRVVIGKGHEITPILLIPVRPHNFRVIEAYYNGSKFVLRYSKPVPLNIAEPLEQQQEAYNWVYRWIFGSPVRDTQNFGPLYSSSLLADPQSPSKQEPATSSPSLKRC</sequence>
<dbReference type="AlphaFoldDB" id="A0A1J9QGP2"/>
<dbReference type="Proteomes" id="UP000182235">
    <property type="component" value="Unassembled WGS sequence"/>
</dbReference>
<evidence type="ECO:0000256" key="1">
    <source>
        <dbReference type="SAM" id="MobiDB-lite"/>
    </source>
</evidence>
<organism evidence="2 3">
    <name type="scientific">Emergomyces pasteurianus Ep9510</name>
    <dbReference type="NCBI Taxonomy" id="1447872"/>
    <lineage>
        <taxon>Eukaryota</taxon>
        <taxon>Fungi</taxon>
        <taxon>Dikarya</taxon>
        <taxon>Ascomycota</taxon>
        <taxon>Pezizomycotina</taxon>
        <taxon>Eurotiomycetes</taxon>
        <taxon>Eurotiomycetidae</taxon>
        <taxon>Onygenales</taxon>
        <taxon>Ajellomycetaceae</taxon>
        <taxon>Emergomyces</taxon>
    </lineage>
</organism>
<gene>
    <name evidence="2" type="ORF">AJ78_05292</name>
</gene>
<name>A0A1J9QGP2_9EURO</name>
<keyword evidence="3" id="KW-1185">Reference proteome</keyword>
<feature type="region of interest" description="Disordered" evidence="1">
    <location>
        <begin position="215"/>
        <end position="235"/>
    </location>
</feature>
<accession>A0A1J9QGP2</accession>
<comment type="caution">
    <text evidence="2">The sequence shown here is derived from an EMBL/GenBank/DDBJ whole genome shotgun (WGS) entry which is preliminary data.</text>
</comment>